<dbReference type="AlphaFoldDB" id="A0A7W3JKQ4"/>
<reference evidence="2 3" key="1">
    <citation type="submission" date="2020-07" db="EMBL/GenBank/DDBJ databases">
        <title>Sequencing the genomes of 1000 actinobacteria strains.</title>
        <authorList>
            <person name="Klenk H.-P."/>
        </authorList>
    </citation>
    <scope>NUCLEOTIDE SEQUENCE [LARGE SCALE GENOMIC DNA]</scope>
    <source>
        <strain evidence="2 3">DSM 10309</strain>
    </source>
</reference>
<protein>
    <submittedName>
        <fullName evidence="2">Uncharacterized protein</fullName>
    </submittedName>
</protein>
<comment type="caution">
    <text evidence="2">The sequence shown here is derived from an EMBL/GenBank/DDBJ whole genome shotgun (WGS) entry which is preliminary data.</text>
</comment>
<name>A0A7W3JKQ4_9MICO</name>
<proteinExistence type="predicted"/>
<feature type="region of interest" description="Disordered" evidence="1">
    <location>
        <begin position="32"/>
        <end position="62"/>
    </location>
</feature>
<evidence type="ECO:0000313" key="3">
    <source>
        <dbReference type="Proteomes" id="UP000522688"/>
    </source>
</evidence>
<sequence>MRRLLVVVSAVLSGVLVVGVVGAARYRADTRRMQHDPAVQKLLERHARSEGEPSTSRRLRGR</sequence>
<gene>
    <name evidence="2" type="ORF">FB463_002915</name>
</gene>
<organism evidence="2 3">
    <name type="scientific">Frigoribacterium faeni</name>
    <dbReference type="NCBI Taxonomy" id="145483"/>
    <lineage>
        <taxon>Bacteria</taxon>
        <taxon>Bacillati</taxon>
        <taxon>Actinomycetota</taxon>
        <taxon>Actinomycetes</taxon>
        <taxon>Micrococcales</taxon>
        <taxon>Microbacteriaceae</taxon>
        <taxon>Frigoribacterium</taxon>
    </lineage>
</organism>
<evidence type="ECO:0000256" key="1">
    <source>
        <dbReference type="SAM" id="MobiDB-lite"/>
    </source>
</evidence>
<dbReference type="RefSeq" id="WP_182501197.1">
    <property type="nucleotide sequence ID" value="NZ_JACGWW010000006.1"/>
</dbReference>
<evidence type="ECO:0000313" key="2">
    <source>
        <dbReference type="EMBL" id="MBA8814640.1"/>
    </source>
</evidence>
<feature type="compositionally biased region" description="Basic and acidic residues" evidence="1">
    <location>
        <begin position="42"/>
        <end position="51"/>
    </location>
</feature>
<dbReference type="EMBL" id="JACGWW010000006">
    <property type="protein sequence ID" value="MBA8814640.1"/>
    <property type="molecule type" value="Genomic_DNA"/>
</dbReference>
<dbReference type="Proteomes" id="UP000522688">
    <property type="component" value="Unassembled WGS sequence"/>
</dbReference>
<accession>A0A7W3JKQ4</accession>